<keyword evidence="11" id="KW-1185">Reference proteome</keyword>
<dbReference type="InterPro" id="IPR005828">
    <property type="entry name" value="MFS_sugar_transport-like"/>
</dbReference>
<proteinExistence type="inferred from homology"/>
<keyword evidence="6 8" id="KW-0472">Membrane</keyword>
<evidence type="ECO:0000256" key="2">
    <source>
        <dbReference type="ARBA" id="ARBA00010992"/>
    </source>
</evidence>
<dbReference type="InterPro" id="IPR036259">
    <property type="entry name" value="MFS_trans_sf"/>
</dbReference>
<dbReference type="InterPro" id="IPR003663">
    <property type="entry name" value="Sugar/inositol_transpt"/>
</dbReference>
<dbReference type="AlphaFoldDB" id="A0A8H6VTK7"/>
<dbReference type="FunFam" id="1.20.1250.20:FF:000078">
    <property type="entry name" value="MFS maltose transporter, putative"/>
    <property type="match status" value="1"/>
</dbReference>
<evidence type="ECO:0000256" key="4">
    <source>
        <dbReference type="ARBA" id="ARBA00022692"/>
    </source>
</evidence>
<evidence type="ECO:0000256" key="1">
    <source>
        <dbReference type="ARBA" id="ARBA00004141"/>
    </source>
</evidence>
<feature type="transmembrane region" description="Helical" evidence="8">
    <location>
        <begin position="155"/>
        <end position="175"/>
    </location>
</feature>
<feature type="transmembrane region" description="Helical" evidence="8">
    <location>
        <begin position="362"/>
        <end position="384"/>
    </location>
</feature>
<evidence type="ECO:0000256" key="8">
    <source>
        <dbReference type="SAM" id="Phobius"/>
    </source>
</evidence>
<comment type="similarity">
    <text evidence="2 7">Belongs to the major facilitator superfamily. Sugar transporter (TC 2.A.1.1) family.</text>
</comment>
<comment type="caution">
    <text evidence="10">The sequence shown here is derived from an EMBL/GenBank/DDBJ whole genome shotgun (WGS) entry which is preliminary data.</text>
</comment>
<feature type="transmembrane region" description="Helical" evidence="8">
    <location>
        <begin position="94"/>
        <end position="115"/>
    </location>
</feature>
<dbReference type="GO" id="GO:0005351">
    <property type="term" value="F:carbohydrate:proton symporter activity"/>
    <property type="evidence" value="ECO:0007669"/>
    <property type="project" value="TreeGrafter"/>
</dbReference>
<feature type="transmembrane region" description="Helical" evidence="8">
    <location>
        <begin position="12"/>
        <end position="40"/>
    </location>
</feature>
<dbReference type="EMBL" id="JABCIY010000001">
    <property type="protein sequence ID" value="KAF7198335.1"/>
    <property type="molecule type" value="Genomic_DNA"/>
</dbReference>
<feature type="transmembrane region" description="Helical" evidence="8">
    <location>
        <begin position="435"/>
        <end position="453"/>
    </location>
</feature>
<feature type="transmembrane region" description="Helical" evidence="8">
    <location>
        <begin position="127"/>
        <end position="148"/>
    </location>
</feature>
<dbReference type="InterPro" id="IPR020846">
    <property type="entry name" value="MFS_dom"/>
</dbReference>
<evidence type="ECO:0000256" key="5">
    <source>
        <dbReference type="ARBA" id="ARBA00022989"/>
    </source>
</evidence>
<dbReference type="Proteomes" id="UP000660729">
    <property type="component" value="Unassembled WGS sequence"/>
</dbReference>
<dbReference type="GO" id="GO:0016020">
    <property type="term" value="C:membrane"/>
    <property type="evidence" value="ECO:0007669"/>
    <property type="project" value="UniProtKB-SubCell"/>
</dbReference>
<dbReference type="InterPro" id="IPR050360">
    <property type="entry name" value="MFS_Sugar_Transporters"/>
</dbReference>
<dbReference type="Pfam" id="PF00083">
    <property type="entry name" value="Sugar_tr"/>
    <property type="match status" value="1"/>
</dbReference>
<evidence type="ECO:0000256" key="7">
    <source>
        <dbReference type="RuleBase" id="RU003346"/>
    </source>
</evidence>
<evidence type="ECO:0000256" key="3">
    <source>
        <dbReference type="ARBA" id="ARBA00022448"/>
    </source>
</evidence>
<dbReference type="InterPro" id="IPR005829">
    <property type="entry name" value="Sugar_transporter_CS"/>
</dbReference>
<evidence type="ECO:0000313" key="11">
    <source>
        <dbReference type="Proteomes" id="UP000660729"/>
    </source>
</evidence>
<dbReference type="PROSITE" id="PS50850">
    <property type="entry name" value="MFS"/>
    <property type="match status" value="1"/>
</dbReference>
<organism evidence="10 11">
    <name type="scientific">Pseudocercospora fuligena</name>
    <dbReference type="NCBI Taxonomy" id="685502"/>
    <lineage>
        <taxon>Eukaryota</taxon>
        <taxon>Fungi</taxon>
        <taxon>Dikarya</taxon>
        <taxon>Ascomycota</taxon>
        <taxon>Pezizomycotina</taxon>
        <taxon>Dothideomycetes</taxon>
        <taxon>Dothideomycetidae</taxon>
        <taxon>Mycosphaerellales</taxon>
        <taxon>Mycosphaerellaceae</taxon>
        <taxon>Pseudocercospora</taxon>
    </lineage>
</organism>
<feature type="transmembrane region" description="Helical" evidence="8">
    <location>
        <begin position="181"/>
        <end position="204"/>
    </location>
</feature>
<keyword evidence="4 8" id="KW-0812">Transmembrane</keyword>
<dbReference type="NCBIfam" id="TIGR00879">
    <property type="entry name" value="SP"/>
    <property type="match status" value="1"/>
</dbReference>
<name>A0A8H6VTK7_9PEZI</name>
<protein>
    <submittedName>
        <fullName evidence="10">Maltose permease MAL31</fullName>
    </submittedName>
</protein>
<dbReference type="Gene3D" id="1.20.1250.20">
    <property type="entry name" value="MFS general substrate transporter like domains"/>
    <property type="match status" value="1"/>
</dbReference>
<gene>
    <name evidence="10" type="ORF">HII31_00074</name>
</gene>
<keyword evidence="3 7" id="KW-0813">Transport</keyword>
<feature type="transmembrane region" description="Helical" evidence="8">
    <location>
        <begin position="335"/>
        <end position="356"/>
    </location>
</feature>
<reference evidence="10" key="1">
    <citation type="submission" date="2020-04" db="EMBL/GenBank/DDBJ databases">
        <title>Draft genome resource of the tomato pathogen Pseudocercospora fuligena.</title>
        <authorList>
            <person name="Zaccaron A."/>
        </authorList>
    </citation>
    <scope>NUCLEOTIDE SEQUENCE</scope>
    <source>
        <strain evidence="10">PF001</strain>
    </source>
</reference>
<accession>A0A8H6VTK7</accession>
<evidence type="ECO:0000256" key="6">
    <source>
        <dbReference type="ARBA" id="ARBA00023136"/>
    </source>
</evidence>
<dbReference type="SUPFAM" id="SSF103473">
    <property type="entry name" value="MFS general substrate transporter"/>
    <property type="match status" value="1"/>
</dbReference>
<dbReference type="PANTHER" id="PTHR48022:SF83">
    <property type="entry name" value="MAJOR FACILITATOR SUPERFAMILY (MFS) PROFILE DOMAIN-CONTAINING PROTEIN"/>
    <property type="match status" value="1"/>
</dbReference>
<sequence length="503" mass="55865">MGFLAAVRHYPGAVFWSFMMSLSVIMIGYDTSLIASFFAYPTFKRKYGEWYPKLNDYEISGPWMIGLSNAISVGELIGLAINGYALERFGHRRVMIVSLAVLCGFIAVMVFAPTITVLCVGQVLMGIPWGVFTVMGGAYSSEVCPVALRGYLTSYTALCWAIGQLIGAGVLVGLVDMPSNWSFRIPLALQWAWPIPLAMLAFFASESPWWLVRKGRVAEAQQSLERLSRVEPDLIRGQIALIQRTDEYEKTIHSKSSYFECFRGSNLRRTEIACITMIAQGWCGERFAFNPTYFFSSAGLSPESTYKMNLGSTGISCIGNVVTWFLMRCFGRRTLLLSGLSGLSLCLLVIGVLACFDGTELLWAQAGLCLVWIAIYALTVGPQVYSVTSEVSATRLRAPTMSIARSAYTVINVVNKVIEPRLINPTWGNLKGKTAFFWLGTNTVILVWAIFRLPELKGKTYHELDVLFEEKVPAWRFARTEVDVANNTTKGTESNPKEQPVVD</sequence>
<dbReference type="PANTHER" id="PTHR48022">
    <property type="entry name" value="PLASTIDIC GLUCOSE TRANSPORTER 4"/>
    <property type="match status" value="1"/>
</dbReference>
<keyword evidence="5 8" id="KW-1133">Transmembrane helix</keyword>
<dbReference type="OrthoDB" id="6612291at2759"/>
<dbReference type="PROSITE" id="PS00217">
    <property type="entry name" value="SUGAR_TRANSPORT_2"/>
    <property type="match status" value="1"/>
</dbReference>
<comment type="subcellular location">
    <subcellularLocation>
        <location evidence="1">Membrane</location>
        <topology evidence="1">Multi-pass membrane protein</topology>
    </subcellularLocation>
</comment>
<evidence type="ECO:0000259" key="9">
    <source>
        <dbReference type="PROSITE" id="PS50850"/>
    </source>
</evidence>
<feature type="transmembrane region" description="Helical" evidence="8">
    <location>
        <begin position="60"/>
        <end position="82"/>
    </location>
</feature>
<evidence type="ECO:0000313" key="10">
    <source>
        <dbReference type="EMBL" id="KAF7198335.1"/>
    </source>
</evidence>
<feature type="domain" description="Major facilitator superfamily (MFS) profile" evidence="9">
    <location>
        <begin position="16"/>
        <end position="457"/>
    </location>
</feature>